<protein>
    <submittedName>
        <fullName evidence="1">Uncharacterized protein</fullName>
    </submittedName>
</protein>
<name>A0A3Q9QSZ1_9BACI</name>
<dbReference type="AlphaFoldDB" id="A0A3Q9QSZ1"/>
<organism evidence="1 2">
    <name type="scientific">Neobacillus mesonae</name>
    <dbReference type="NCBI Taxonomy" id="1193713"/>
    <lineage>
        <taxon>Bacteria</taxon>
        <taxon>Bacillati</taxon>
        <taxon>Bacillota</taxon>
        <taxon>Bacilli</taxon>
        <taxon>Bacillales</taxon>
        <taxon>Bacillaceae</taxon>
        <taxon>Neobacillus</taxon>
    </lineage>
</organism>
<proteinExistence type="predicted"/>
<dbReference type="EMBL" id="CP022572">
    <property type="protein sequence ID" value="AZU60927.1"/>
    <property type="molecule type" value="Genomic_DNA"/>
</dbReference>
<accession>A0A3Q9QSZ1</accession>
<gene>
    <name evidence="1" type="ORF">CHR53_06395</name>
</gene>
<dbReference type="Proteomes" id="UP000282892">
    <property type="component" value="Chromosome"/>
</dbReference>
<reference evidence="1 2" key="1">
    <citation type="submission" date="2017-07" db="EMBL/GenBank/DDBJ databases">
        <title>The complete genome sequence of Bacillus mesonae strain H20-5, an efficient strain improving plant abiotic stress resistance.</title>
        <authorList>
            <person name="Kim S.Y."/>
            <person name="Song H."/>
            <person name="Sang M.K."/>
            <person name="Weon H.-Y."/>
            <person name="Song J."/>
        </authorList>
    </citation>
    <scope>NUCLEOTIDE SEQUENCE [LARGE SCALE GENOMIC DNA]</scope>
    <source>
        <strain evidence="1 2">H20-5</strain>
    </source>
</reference>
<evidence type="ECO:0000313" key="1">
    <source>
        <dbReference type="EMBL" id="AZU60927.1"/>
    </source>
</evidence>
<keyword evidence="2" id="KW-1185">Reference proteome</keyword>
<dbReference type="KEGG" id="nmk:CHR53_06395"/>
<evidence type="ECO:0000313" key="2">
    <source>
        <dbReference type="Proteomes" id="UP000282892"/>
    </source>
</evidence>
<sequence>MINFYFLDYIVLTRKSVNKLKKGRPKVIIRELVQPIEGVFQDVKKWRRYLHQKYPFIYKIKKGQFMCSFEEA</sequence>